<reference evidence="1 2" key="1">
    <citation type="submission" date="2019-07" db="EMBL/GenBank/DDBJ databases">
        <title>Whole genome shotgun sequence of Reyranella soli NBRC 108950.</title>
        <authorList>
            <person name="Hosoyama A."/>
            <person name="Uohara A."/>
            <person name="Ohji S."/>
            <person name="Ichikawa N."/>
        </authorList>
    </citation>
    <scope>NUCLEOTIDE SEQUENCE [LARGE SCALE GENOMIC DNA]</scope>
    <source>
        <strain evidence="1 2">NBRC 108950</strain>
    </source>
</reference>
<gene>
    <name evidence="1" type="ORF">RSO01_84540</name>
</gene>
<protein>
    <submittedName>
        <fullName evidence="1">Uncharacterized protein</fullName>
    </submittedName>
</protein>
<comment type="caution">
    <text evidence="1">The sequence shown here is derived from an EMBL/GenBank/DDBJ whole genome shotgun (WGS) entry which is preliminary data.</text>
</comment>
<dbReference type="AlphaFoldDB" id="A0A512NQR2"/>
<proteinExistence type="predicted"/>
<sequence length="100" mass="11011">MCAASGSGIGPSRQHKEQEAGLEEFFHGLRTIDPLGYERKSESKVKYPECFVPVGGAEGDRTPDLLIANDKDSNFLGFSRLAACCSTLRKSPIYRIFEIV</sequence>
<evidence type="ECO:0000313" key="2">
    <source>
        <dbReference type="Proteomes" id="UP000321058"/>
    </source>
</evidence>
<organism evidence="1 2">
    <name type="scientific">Reyranella soli</name>
    <dbReference type="NCBI Taxonomy" id="1230389"/>
    <lineage>
        <taxon>Bacteria</taxon>
        <taxon>Pseudomonadati</taxon>
        <taxon>Pseudomonadota</taxon>
        <taxon>Alphaproteobacteria</taxon>
        <taxon>Hyphomicrobiales</taxon>
        <taxon>Reyranellaceae</taxon>
        <taxon>Reyranella</taxon>
    </lineage>
</organism>
<name>A0A512NQR2_9HYPH</name>
<keyword evidence="2" id="KW-1185">Reference proteome</keyword>
<evidence type="ECO:0000313" key="1">
    <source>
        <dbReference type="EMBL" id="GEP61288.1"/>
    </source>
</evidence>
<dbReference type="Proteomes" id="UP000321058">
    <property type="component" value="Unassembled WGS sequence"/>
</dbReference>
<dbReference type="EMBL" id="BKAJ01000212">
    <property type="protein sequence ID" value="GEP61288.1"/>
    <property type="molecule type" value="Genomic_DNA"/>
</dbReference>
<accession>A0A512NQR2</accession>